<accession>A0A388TIR2</accession>
<evidence type="ECO:0000313" key="1">
    <source>
        <dbReference type="EMBL" id="GBR77148.1"/>
    </source>
</evidence>
<feature type="non-terminal residue" evidence="1">
    <location>
        <position position="1"/>
    </location>
</feature>
<gene>
    <name evidence="1" type="ORF">NO2_1579</name>
</gene>
<evidence type="ECO:0000313" key="2">
    <source>
        <dbReference type="Proteomes" id="UP000275925"/>
    </source>
</evidence>
<dbReference type="Proteomes" id="UP000275925">
    <property type="component" value="Unassembled WGS sequence"/>
</dbReference>
<reference evidence="1 2" key="1">
    <citation type="journal article" date="2019" name="ISME J.">
        <title>Genome analyses of uncultured TG2/ZB3 bacteria in 'Margulisbacteria' specifically attached to ectosymbiotic spirochetes of protists in the termite gut.</title>
        <authorList>
            <person name="Utami Y.D."/>
            <person name="Kuwahara H."/>
            <person name="Igai K."/>
            <person name="Murakami T."/>
            <person name="Sugaya K."/>
            <person name="Morikawa T."/>
            <person name="Nagura Y."/>
            <person name="Yuki M."/>
            <person name="Deevong P."/>
            <person name="Inoue T."/>
            <person name="Kihara K."/>
            <person name="Lo N."/>
            <person name="Yamada A."/>
            <person name="Ohkuma M."/>
            <person name="Hongoh Y."/>
        </authorList>
    </citation>
    <scope>NUCLEOTIDE SEQUENCE [LARGE SCALE GENOMIC DNA]</scope>
    <source>
        <strain evidence="1">NkOx7-02</strain>
    </source>
</reference>
<keyword evidence="2" id="KW-1185">Reference proteome</keyword>
<dbReference type="EMBL" id="BGZO01000120">
    <property type="protein sequence ID" value="GBR77148.1"/>
    <property type="molecule type" value="Genomic_DNA"/>
</dbReference>
<proteinExistence type="predicted"/>
<sequence length="237" mass="25949">RGDKTWQALDDSHTHDTRYYTETEVDTKLSGKQDNIGAASGTAAGLMSAADKTKLDGIAGGAQVNPTIITSISSASTDAQVPSAKAVWDLVEELMPGTLEVSAALTETRISWYNAIRKCIEKTHAAGDVKATVKADMNAQGYTASASEANCIAYWSYALDRKKVYRLLTEAEWIDCYNTGRLNSHSQYEWVGDAYDSSSRVLRRYDSPSNRYYASPGADSLNLFGNIDYGFRLARII</sequence>
<organism evidence="1 2">
    <name type="scientific">Candidatus Termititenax persephonae</name>
    <dbReference type="NCBI Taxonomy" id="2218525"/>
    <lineage>
        <taxon>Bacteria</taxon>
        <taxon>Bacillati</taxon>
        <taxon>Candidatus Margulisiibacteriota</taxon>
        <taxon>Candidatus Termititenacia</taxon>
        <taxon>Candidatus Termititenacales</taxon>
        <taxon>Candidatus Termititenacaceae</taxon>
        <taxon>Candidatus Termititenax</taxon>
    </lineage>
</organism>
<name>A0A388TIR2_9BACT</name>
<protein>
    <submittedName>
        <fullName evidence="1">Uncharacterized protein</fullName>
    </submittedName>
</protein>
<dbReference type="AlphaFoldDB" id="A0A388TIR2"/>
<comment type="caution">
    <text evidence="1">The sequence shown here is derived from an EMBL/GenBank/DDBJ whole genome shotgun (WGS) entry which is preliminary data.</text>
</comment>